<comment type="pathway">
    <text evidence="1 12">Purine metabolism; IMP biosynthesis via de novo pathway; 5-amino-1-(5-phospho-D-ribosyl)imidazole-4-carboxamide from 5-amino-1-(5-phospho-D-ribosyl)imidazole-4-carboxylate: step 2/2.</text>
</comment>
<evidence type="ECO:0000313" key="17">
    <source>
        <dbReference type="Proteomes" id="UP000266262"/>
    </source>
</evidence>
<reference evidence="15 17" key="3">
    <citation type="submission" date="2018-08" db="EMBL/GenBank/DDBJ databases">
        <title>Draft genome sequence of Dialister pneumosintes KCOM 1685.</title>
        <authorList>
            <person name="Kook J.-K."/>
            <person name="Park S.-N."/>
            <person name="Lim Y.K."/>
        </authorList>
    </citation>
    <scope>NUCLEOTIDE SEQUENCE [LARGE SCALE GENOMIC DNA]</scope>
    <source>
        <strain evidence="15 17">KCOM 1685</strain>
    </source>
</reference>
<accession>A0A1B3WEW9</accession>
<evidence type="ECO:0000256" key="6">
    <source>
        <dbReference type="ARBA" id="ARBA00022755"/>
    </source>
</evidence>
<dbReference type="GO" id="GO:0005829">
    <property type="term" value="C:cytosol"/>
    <property type="evidence" value="ECO:0007669"/>
    <property type="project" value="TreeGrafter"/>
</dbReference>
<evidence type="ECO:0000259" key="13">
    <source>
        <dbReference type="SMART" id="SM00998"/>
    </source>
</evidence>
<evidence type="ECO:0000313" key="14">
    <source>
        <dbReference type="EMBL" id="AOH39522.1"/>
    </source>
</evidence>
<dbReference type="Pfam" id="PF00206">
    <property type="entry name" value="Lyase_1"/>
    <property type="match status" value="1"/>
</dbReference>
<dbReference type="AlphaFoldDB" id="A0A1B3WEW9"/>
<dbReference type="InterPro" id="IPR020557">
    <property type="entry name" value="Fumarate_lyase_CS"/>
</dbReference>
<dbReference type="InterPro" id="IPR024083">
    <property type="entry name" value="Fumarase/histidase_N"/>
</dbReference>
<dbReference type="GO" id="GO:0004018">
    <property type="term" value="F:N6-(1,2-dicarboxyethyl)AMP AMP-lyase (fumarate-forming) activity"/>
    <property type="evidence" value="ECO:0007669"/>
    <property type="project" value="UniProtKB-UniRule"/>
</dbReference>
<dbReference type="UniPathway" id="UPA00075">
    <property type="reaction ID" value="UER00336"/>
</dbReference>
<evidence type="ECO:0000313" key="15">
    <source>
        <dbReference type="EMBL" id="RID94576.1"/>
    </source>
</evidence>
<evidence type="ECO:0000256" key="1">
    <source>
        <dbReference type="ARBA" id="ARBA00004706"/>
    </source>
</evidence>
<dbReference type="PROSITE" id="PS00163">
    <property type="entry name" value="FUMARATE_LYASES"/>
    <property type="match status" value="1"/>
</dbReference>
<dbReference type="InterPro" id="IPR022761">
    <property type="entry name" value="Fumarate_lyase_N"/>
</dbReference>
<dbReference type="GO" id="GO:0006189">
    <property type="term" value="P:'de novo' IMP biosynthetic process"/>
    <property type="evidence" value="ECO:0007669"/>
    <property type="project" value="UniProtKB-UniPathway"/>
</dbReference>
<evidence type="ECO:0000256" key="10">
    <source>
        <dbReference type="ARBA" id="ARBA00049115"/>
    </source>
</evidence>
<dbReference type="Proteomes" id="UP000094757">
    <property type="component" value="Chromosome"/>
</dbReference>
<dbReference type="OrthoDB" id="9768878at2"/>
<evidence type="ECO:0000256" key="8">
    <source>
        <dbReference type="ARBA" id="ARBA00024477"/>
    </source>
</evidence>
<keyword evidence="6 12" id="KW-0658">Purine biosynthesis</keyword>
<dbReference type="Pfam" id="PF10397">
    <property type="entry name" value="ADSL_C"/>
    <property type="match status" value="1"/>
</dbReference>
<dbReference type="RefSeq" id="WP_022513179.1">
    <property type="nucleotide sequence ID" value="NZ_CP017037.1"/>
</dbReference>
<comment type="catalytic activity">
    <reaction evidence="8">
        <text>(2S)-2-[5-amino-1-(5-phospho-beta-D-ribosyl)imidazole-4-carboxamido]succinate = 5-amino-1-(5-phospho-beta-D-ribosyl)imidazole-4-carboxamide + fumarate</text>
        <dbReference type="Rhea" id="RHEA:23920"/>
        <dbReference type="ChEBI" id="CHEBI:29806"/>
        <dbReference type="ChEBI" id="CHEBI:58443"/>
        <dbReference type="ChEBI" id="CHEBI:58475"/>
        <dbReference type="EC" id="4.3.2.2"/>
    </reaction>
    <physiologicalReaction direction="left-to-right" evidence="8">
        <dbReference type="Rhea" id="RHEA:23921"/>
    </physiologicalReaction>
</comment>
<dbReference type="CDD" id="cd01360">
    <property type="entry name" value="Adenylsuccinate_lyase_1"/>
    <property type="match status" value="1"/>
</dbReference>
<dbReference type="UniPathway" id="UPA00074">
    <property type="reaction ID" value="UER00132"/>
</dbReference>
<evidence type="ECO:0000256" key="11">
    <source>
        <dbReference type="NCBIfam" id="TIGR00928"/>
    </source>
</evidence>
<gene>
    <name evidence="14" type="ORF">BCB69_05940</name>
    <name evidence="15" type="ORF">DX915_03460</name>
</gene>
<evidence type="ECO:0000313" key="16">
    <source>
        <dbReference type="Proteomes" id="UP000094757"/>
    </source>
</evidence>
<dbReference type="Gene3D" id="1.10.275.10">
    <property type="entry name" value="Fumarase/aspartase (N-terminal domain)"/>
    <property type="match status" value="1"/>
</dbReference>
<dbReference type="GO" id="GO:0044208">
    <property type="term" value="P:'de novo' AMP biosynthetic process"/>
    <property type="evidence" value="ECO:0007669"/>
    <property type="project" value="UniProtKB-UniPathway"/>
</dbReference>
<proteinExistence type="inferred from homology"/>
<comment type="pathway">
    <text evidence="2 12">Purine metabolism; AMP biosynthesis via de novo pathway; AMP from IMP: step 2/2.</text>
</comment>
<organism evidence="14 16">
    <name type="scientific">Dialister pneumosintes</name>
    <dbReference type="NCBI Taxonomy" id="39950"/>
    <lineage>
        <taxon>Bacteria</taxon>
        <taxon>Bacillati</taxon>
        <taxon>Bacillota</taxon>
        <taxon>Negativicutes</taxon>
        <taxon>Veillonellales</taxon>
        <taxon>Veillonellaceae</taxon>
        <taxon>Dialister</taxon>
    </lineage>
</organism>
<evidence type="ECO:0000256" key="3">
    <source>
        <dbReference type="ARBA" id="ARBA00008273"/>
    </source>
</evidence>
<dbReference type="FunFam" id="1.20.200.10:FF:000008">
    <property type="entry name" value="Adenylosuccinate lyase"/>
    <property type="match status" value="1"/>
</dbReference>
<evidence type="ECO:0000256" key="9">
    <source>
        <dbReference type="ARBA" id="ARBA00030717"/>
    </source>
</evidence>
<dbReference type="GO" id="GO:0070626">
    <property type="term" value="F:(S)-2-(5-amino-1-(5-phospho-D-ribosyl)imidazole-4-carboxamido) succinate lyase (fumarate-forming) activity"/>
    <property type="evidence" value="ECO:0007669"/>
    <property type="project" value="TreeGrafter"/>
</dbReference>
<evidence type="ECO:0000256" key="2">
    <source>
        <dbReference type="ARBA" id="ARBA00004734"/>
    </source>
</evidence>
<reference evidence="14" key="2">
    <citation type="submission" date="2016-08" db="EMBL/GenBank/DDBJ databases">
        <authorList>
            <person name="Seilhamer J.J."/>
        </authorList>
    </citation>
    <scope>NUCLEOTIDE SEQUENCE [LARGE SCALE GENOMIC DNA]</scope>
    <source>
        <strain evidence="14">F0677</strain>
    </source>
</reference>
<dbReference type="SUPFAM" id="SSF48557">
    <property type="entry name" value="L-aspartase-like"/>
    <property type="match status" value="1"/>
</dbReference>
<dbReference type="EC" id="4.3.2.2" evidence="4 11"/>
<dbReference type="Gene3D" id="1.10.40.30">
    <property type="entry name" value="Fumarase/aspartase (C-terminal domain)"/>
    <property type="match status" value="1"/>
</dbReference>
<keyword evidence="17" id="KW-1185">Reference proteome</keyword>
<dbReference type="InterPro" id="IPR019468">
    <property type="entry name" value="AdenyloSucc_lyase_C"/>
</dbReference>
<dbReference type="PANTHER" id="PTHR43172:SF1">
    <property type="entry name" value="ADENYLOSUCCINATE LYASE"/>
    <property type="match status" value="1"/>
</dbReference>
<dbReference type="FunFam" id="1.10.40.30:FF:000007">
    <property type="entry name" value="Adenylosuccinate lyase"/>
    <property type="match status" value="1"/>
</dbReference>
<evidence type="ECO:0000256" key="4">
    <source>
        <dbReference type="ARBA" id="ARBA00012339"/>
    </source>
</evidence>
<dbReference type="InterPro" id="IPR008948">
    <property type="entry name" value="L-Aspartase-like"/>
</dbReference>
<dbReference type="SMART" id="SM00998">
    <property type="entry name" value="ADSL_C"/>
    <property type="match status" value="1"/>
</dbReference>
<dbReference type="PRINTS" id="PR00149">
    <property type="entry name" value="FUMRATELYASE"/>
</dbReference>
<dbReference type="InterPro" id="IPR000362">
    <property type="entry name" value="Fumarate_lyase_fam"/>
</dbReference>
<keyword evidence="7 12" id="KW-0456">Lyase</keyword>
<protein>
    <recommendedName>
        <fullName evidence="5 11">Adenylosuccinate lyase</fullName>
        <shortName evidence="12">ASL</shortName>
        <ecNumber evidence="4 11">4.3.2.2</ecNumber>
    </recommendedName>
    <alternativeName>
        <fullName evidence="9 12">Adenylosuccinase</fullName>
    </alternativeName>
</protein>
<dbReference type="STRING" id="39950.BCB69_05940"/>
<dbReference type="PANTHER" id="PTHR43172">
    <property type="entry name" value="ADENYLOSUCCINATE LYASE"/>
    <property type="match status" value="1"/>
</dbReference>
<dbReference type="InterPro" id="IPR004769">
    <property type="entry name" value="Pur_lyase"/>
</dbReference>
<sequence>MIPRYTRQEMDAIWNERHEWQTMLDVEIAACEANAELGRIPKEAVEVIKAKADFDVDRIHEIDAEINHDIIAFLTAVGEKVGDEAKYIHMGLTSTDVRDTGFCLQISRASDLLLDGLQKLAEVLKRRAVEFKYTPTIGRTHGVHAEPTTFGLKLLLWYSETLRNIERMKKAKEEIAVGKLSGAVGTYADIDPYVEEYVCKKLGLKPELISTQVVQRDRHAMYLSTLGVIAATLAQIALEIRHLQRTEVREAEEYFSPKQKGSSAMPHKRNPVRSERICGMARLVQGYTVPGFQNVPLWHERDISHSSVERVIFPDATTALDYILHETINLIDKLLVYPDKMMEDLNLTGGLIFSPRVLLELVSKGVYRDVAYRWVQRNAMKRWLQGEDFYENLCKDEDIRQYMTPEEIKACFDPKSMLTHVDSIFARFGL</sequence>
<dbReference type="NCBIfam" id="TIGR00928">
    <property type="entry name" value="purB"/>
    <property type="match status" value="1"/>
</dbReference>
<dbReference type="Gene3D" id="1.20.200.10">
    <property type="entry name" value="Fumarase/aspartase (Central domain)"/>
    <property type="match status" value="1"/>
</dbReference>
<dbReference type="KEGG" id="dpn:BCB69_05940"/>
<reference evidence="16" key="1">
    <citation type="submission" date="2016-08" db="EMBL/GenBank/DDBJ databases">
        <authorList>
            <person name="Holder M.E."/>
            <person name="Ajami N.J."/>
            <person name="Petrosino J.F."/>
        </authorList>
    </citation>
    <scope>NUCLEOTIDE SEQUENCE [LARGE SCALE GENOMIC DNA]</scope>
    <source>
        <strain evidence="16">F0677</strain>
    </source>
</reference>
<dbReference type="EMBL" id="CP017037">
    <property type="protein sequence ID" value="AOH39522.1"/>
    <property type="molecule type" value="Genomic_DNA"/>
</dbReference>
<dbReference type="EMBL" id="QWKU01000001">
    <property type="protein sequence ID" value="RID94576.1"/>
    <property type="molecule type" value="Genomic_DNA"/>
</dbReference>
<comment type="similarity">
    <text evidence="3 12">Belongs to the lyase 1 family. Adenylosuccinate lyase subfamily.</text>
</comment>
<dbReference type="Proteomes" id="UP000266262">
    <property type="component" value="Unassembled WGS sequence"/>
</dbReference>
<evidence type="ECO:0000256" key="5">
    <source>
        <dbReference type="ARBA" id="ARBA00017058"/>
    </source>
</evidence>
<name>A0A1B3WEW9_9FIRM</name>
<evidence type="ECO:0000256" key="12">
    <source>
        <dbReference type="RuleBase" id="RU361172"/>
    </source>
</evidence>
<evidence type="ECO:0000256" key="7">
    <source>
        <dbReference type="ARBA" id="ARBA00023239"/>
    </source>
</evidence>
<comment type="catalytic activity">
    <reaction evidence="10">
        <text>N(6)-(1,2-dicarboxyethyl)-AMP = fumarate + AMP</text>
        <dbReference type="Rhea" id="RHEA:16853"/>
        <dbReference type="ChEBI" id="CHEBI:29806"/>
        <dbReference type="ChEBI" id="CHEBI:57567"/>
        <dbReference type="ChEBI" id="CHEBI:456215"/>
        <dbReference type="EC" id="4.3.2.2"/>
    </reaction>
    <physiologicalReaction direction="left-to-right" evidence="10">
        <dbReference type="Rhea" id="RHEA:16854"/>
    </physiologicalReaction>
</comment>
<feature type="domain" description="Adenylosuccinate lyase C-terminal" evidence="13">
    <location>
        <begin position="349"/>
        <end position="429"/>
    </location>
</feature>